<name>A0A558AA36_9PSEU</name>
<dbReference type="RefSeq" id="WP_144639884.1">
    <property type="nucleotide sequence ID" value="NZ_BNAX01000001.1"/>
</dbReference>
<dbReference type="OrthoDB" id="5524362at2"/>
<dbReference type="InterPro" id="IPR000073">
    <property type="entry name" value="AB_hydrolase_1"/>
</dbReference>
<reference evidence="3 4" key="1">
    <citation type="submission" date="2019-07" db="EMBL/GenBank/DDBJ databases">
        <title>New species of Amycolatopsis and Streptomyces.</title>
        <authorList>
            <person name="Duangmal K."/>
            <person name="Teo W.F.A."/>
            <person name="Lipun K."/>
        </authorList>
    </citation>
    <scope>NUCLEOTIDE SEQUENCE [LARGE SCALE GENOMIC DNA]</scope>
    <source>
        <strain evidence="3 4">JCM 30562</strain>
    </source>
</reference>
<keyword evidence="4" id="KW-1185">Reference proteome</keyword>
<comment type="caution">
    <text evidence="3">The sequence shown here is derived from an EMBL/GenBank/DDBJ whole genome shotgun (WGS) entry which is preliminary data.</text>
</comment>
<dbReference type="GO" id="GO:0016787">
    <property type="term" value="F:hydrolase activity"/>
    <property type="evidence" value="ECO:0007669"/>
    <property type="project" value="UniProtKB-KW"/>
</dbReference>
<dbReference type="SUPFAM" id="SSF53474">
    <property type="entry name" value="alpha/beta-Hydrolases"/>
    <property type="match status" value="1"/>
</dbReference>
<accession>A0A558AA36</accession>
<dbReference type="EMBL" id="VJZA01000029">
    <property type="protein sequence ID" value="TVT21120.1"/>
    <property type="molecule type" value="Genomic_DNA"/>
</dbReference>
<sequence length="350" mass="36499">MTVLSRARALVPAAAVLLSLPFTAVSAVSDPGGCSDVKVPASLAPGLPKDQTIYGRLCLPPGHAPDVLQILVHGASYDHTYWDFPGFGGQYSYTRTQNSAGYATLAIDQLGVGRSSHPLSALATQLAGASTVHDVVTAARGGALGPSFDRVALVGHSFGSLTVWLEAATYADVDGVLVSGASHSLGALALAELGPHIRPAQLDPVTAAHVPAADLGYVSIPGARAPIFYYLPNADPAVVAQDEATRSEIPVGVGATIPVYIPATVGIKVPVLEVNGVEDKPFCVQGGGGSLTDCRSDATLHDSEAVFFSPEAHLETTVIPDAGHDLNLQRNARVFFDRATRWFQNHFPLR</sequence>
<evidence type="ECO:0000259" key="2">
    <source>
        <dbReference type="Pfam" id="PF12697"/>
    </source>
</evidence>
<evidence type="ECO:0000313" key="4">
    <source>
        <dbReference type="Proteomes" id="UP000318578"/>
    </source>
</evidence>
<dbReference type="Proteomes" id="UP000318578">
    <property type="component" value="Unassembled WGS sequence"/>
</dbReference>
<keyword evidence="1" id="KW-0732">Signal</keyword>
<organism evidence="3 4">
    <name type="scientific">Amycolatopsis acidiphila</name>
    <dbReference type="NCBI Taxonomy" id="715473"/>
    <lineage>
        <taxon>Bacteria</taxon>
        <taxon>Bacillati</taxon>
        <taxon>Actinomycetota</taxon>
        <taxon>Actinomycetes</taxon>
        <taxon>Pseudonocardiales</taxon>
        <taxon>Pseudonocardiaceae</taxon>
        <taxon>Amycolatopsis</taxon>
    </lineage>
</organism>
<proteinExistence type="predicted"/>
<keyword evidence="3" id="KW-0378">Hydrolase</keyword>
<feature type="signal peptide" evidence="1">
    <location>
        <begin position="1"/>
        <end position="24"/>
    </location>
</feature>
<feature type="chain" id="PRO_5039605794" evidence="1">
    <location>
        <begin position="25"/>
        <end position="350"/>
    </location>
</feature>
<dbReference type="AlphaFoldDB" id="A0A558AA36"/>
<feature type="domain" description="AB hydrolase-1" evidence="2">
    <location>
        <begin position="70"/>
        <end position="334"/>
    </location>
</feature>
<evidence type="ECO:0000256" key="1">
    <source>
        <dbReference type="SAM" id="SignalP"/>
    </source>
</evidence>
<protein>
    <submittedName>
        <fullName evidence="3">Alpha/beta fold hydrolase</fullName>
    </submittedName>
</protein>
<gene>
    <name evidence="3" type="ORF">FNH06_17985</name>
</gene>
<dbReference type="Pfam" id="PF12697">
    <property type="entry name" value="Abhydrolase_6"/>
    <property type="match status" value="1"/>
</dbReference>
<dbReference type="Gene3D" id="3.40.50.1820">
    <property type="entry name" value="alpha/beta hydrolase"/>
    <property type="match status" value="1"/>
</dbReference>
<evidence type="ECO:0000313" key="3">
    <source>
        <dbReference type="EMBL" id="TVT21120.1"/>
    </source>
</evidence>
<dbReference type="InterPro" id="IPR029058">
    <property type="entry name" value="AB_hydrolase_fold"/>
</dbReference>